<feature type="region of interest" description="Disordered" evidence="3">
    <location>
        <begin position="1"/>
        <end position="76"/>
    </location>
</feature>
<feature type="region of interest" description="Disordered" evidence="3">
    <location>
        <begin position="848"/>
        <end position="882"/>
    </location>
</feature>
<dbReference type="AlphaFoldDB" id="A0AAV3Y719"/>
<feature type="compositionally biased region" description="Low complexity" evidence="3">
    <location>
        <begin position="549"/>
        <end position="568"/>
    </location>
</feature>
<evidence type="ECO:0000256" key="3">
    <source>
        <dbReference type="SAM" id="MobiDB-lite"/>
    </source>
</evidence>
<feature type="region of interest" description="Disordered" evidence="3">
    <location>
        <begin position="265"/>
        <end position="296"/>
    </location>
</feature>
<feature type="compositionally biased region" description="Basic and acidic residues" evidence="3">
    <location>
        <begin position="36"/>
        <end position="67"/>
    </location>
</feature>
<dbReference type="PROSITE" id="PS00354">
    <property type="entry name" value="HMGI_Y"/>
    <property type="match status" value="1"/>
</dbReference>
<keyword evidence="2" id="KW-0539">Nucleus</keyword>
<sequence length="882" mass="97029">MASEGISENTADTLLGQEIAEKGPDGMELEDSDAQVSRKEELTIPDQPKEHENETMEHQYDEHKSQSDMDTGDLGSLALYNAGESEVIENDPGAALNGNKEKEIVENDLSLVWNGTTEREVVKNDQSLALNSITEREVVENNESLVWNGTSEREVVENDRSMEISEETAENVSAEEALSDQSQLSEGIIINTEGQNRVAAFDSEPGPPNLENDPMVAVVKIEPADPEEDPGFAEPAADISLTQYALQLQYSERPESSGVALLKQEPPIENPGKSTMSPHPSPPWHSRSGGISDKQMSKMPKIRKKMRVAKNQEISPLGQKILQRGHSLRAEDLPQINTMDFCLVCSAPCKITRNRKIPSLPFCRKCKKAYFYQLGHQNKRPGRCFSGKKCVIHYKNGNHCTICHHDKFQRILRAAQASFRSRTDSKEESKKGPKSSVKDFRTHEFVNDQRLVQEALNSYPLVVLNKMAMTPGETVDTKDLPQVPSSSEKRATPRMFVMPFEEDVVKQENPYFINAAVPYECSGTSNVLEDDKIEFPPKLGPIKIPSFTSQGRASKSSSESSMSSPLGSRTLKRGRGRPKKLVEPIETQRPKLLSQILSSPQQPVLKKLVPEEKDIKIYVFECGHACSACNNSTSREWLKSNGYLSAQPCSKKSPDLNIQSDSSLYQKFVEFYNAAVLSAQQKPGQKSPKSGGSSSKKSIPKLASVPVPTSVVPNSASQQQMVLFPPPQFNVMDLSSPSASIPHSSFNIANINAPPLPSSLPKSVEMLPPPPIPSSSSPLRGQLSPLSQTMFNKSPIIPNRLPGSLANMDAVRLALNSHLLKQDLLQPNRFLMPSPGFPLGLPMQAITPSSSVRQPGAPYFLSPSNRIGSSNKSSSSNKQKKL</sequence>
<dbReference type="EMBL" id="BLXT01001085">
    <property type="protein sequence ID" value="GFN83060.1"/>
    <property type="molecule type" value="Genomic_DNA"/>
</dbReference>
<reference evidence="4 5" key="1">
    <citation type="journal article" date="2021" name="Elife">
        <title>Chloroplast acquisition without the gene transfer in kleptoplastic sea slugs, Plakobranchus ocellatus.</title>
        <authorList>
            <person name="Maeda T."/>
            <person name="Takahashi S."/>
            <person name="Yoshida T."/>
            <person name="Shimamura S."/>
            <person name="Takaki Y."/>
            <person name="Nagai Y."/>
            <person name="Toyoda A."/>
            <person name="Suzuki Y."/>
            <person name="Arimoto A."/>
            <person name="Ishii H."/>
            <person name="Satoh N."/>
            <person name="Nishiyama T."/>
            <person name="Hasebe M."/>
            <person name="Maruyama T."/>
            <person name="Minagawa J."/>
            <person name="Obokata J."/>
            <person name="Shigenobu S."/>
        </authorList>
    </citation>
    <scope>NUCLEOTIDE SEQUENCE [LARGE SCALE GENOMIC DNA]</scope>
</reference>
<comment type="subcellular location">
    <subcellularLocation>
        <location evidence="1">Nucleus</location>
    </subcellularLocation>
</comment>
<dbReference type="GO" id="GO:0006355">
    <property type="term" value="P:regulation of DNA-templated transcription"/>
    <property type="evidence" value="ECO:0007669"/>
    <property type="project" value="InterPro"/>
</dbReference>
<protein>
    <submittedName>
        <fullName evidence="4">Uncharacterized protein</fullName>
    </submittedName>
</protein>
<keyword evidence="5" id="KW-1185">Reference proteome</keyword>
<feature type="compositionally biased region" description="Low complexity" evidence="3">
    <location>
        <begin position="862"/>
        <end position="882"/>
    </location>
</feature>
<evidence type="ECO:0000256" key="1">
    <source>
        <dbReference type="ARBA" id="ARBA00004123"/>
    </source>
</evidence>
<name>A0AAV3Y719_9GAST</name>
<feature type="compositionally biased region" description="Basic residues" evidence="3">
    <location>
        <begin position="570"/>
        <end position="579"/>
    </location>
</feature>
<evidence type="ECO:0000313" key="5">
    <source>
        <dbReference type="Proteomes" id="UP000735302"/>
    </source>
</evidence>
<dbReference type="Proteomes" id="UP000735302">
    <property type="component" value="Unassembled WGS sequence"/>
</dbReference>
<dbReference type="GO" id="GO:0005634">
    <property type="term" value="C:nucleus"/>
    <property type="evidence" value="ECO:0007669"/>
    <property type="project" value="UniProtKB-SubCell"/>
</dbReference>
<feature type="compositionally biased region" description="Polar residues" evidence="3">
    <location>
        <begin position="1"/>
        <end position="12"/>
    </location>
</feature>
<gene>
    <name evidence="4" type="ORF">PoB_000956600</name>
</gene>
<comment type="caution">
    <text evidence="4">The sequence shown here is derived from an EMBL/GenBank/DDBJ whole genome shotgun (WGS) entry which is preliminary data.</text>
</comment>
<accession>A0AAV3Y719</accession>
<feature type="region of interest" description="Disordered" evidence="3">
    <location>
        <begin position="419"/>
        <end position="439"/>
    </location>
</feature>
<dbReference type="InterPro" id="IPR000637">
    <property type="entry name" value="HMGI/Y_DNA-bd_CS"/>
</dbReference>
<feature type="compositionally biased region" description="Basic and acidic residues" evidence="3">
    <location>
        <begin position="421"/>
        <end position="439"/>
    </location>
</feature>
<feature type="region of interest" description="Disordered" evidence="3">
    <location>
        <begin position="680"/>
        <end position="700"/>
    </location>
</feature>
<evidence type="ECO:0000313" key="4">
    <source>
        <dbReference type="EMBL" id="GFN83060.1"/>
    </source>
</evidence>
<feature type="region of interest" description="Disordered" evidence="3">
    <location>
        <begin position="539"/>
        <end position="585"/>
    </location>
</feature>
<proteinExistence type="predicted"/>
<evidence type="ECO:0000256" key="2">
    <source>
        <dbReference type="ARBA" id="ARBA00023242"/>
    </source>
</evidence>
<organism evidence="4 5">
    <name type="scientific">Plakobranchus ocellatus</name>
    <dbReference type="NCBI Taxonomy" id="259542"/>
    <lineage>
        <taxon>Eukaryota</taxon>
        <taxon>Metazoa</taxon>
        <taxon>Spiralia</taxon>
        <taxon>Lophotrochozoa</taxon>
        <taxon>Mollusca</taxon>
        <taxon>Gastropoda</taxon>
        <taxon>Heterobranchia</taxon>
        <taxon>Euthyneura</taxon>
        <taxon>Panpulmonata</taxon>
        <taxon>Sacoglossa</taxon>
        <taxon>Placobranchoidea</taxon>
        <taxon>Plakobranchidae</taxon>
        <taxon>Plakobranchus</taxon>
    </lineage>
</organism>